<reference evidence="1 2" key="1">
    <citation type="submission" date="2018-08" db="EMBL/GenBank/DDBJ databases">
        <title>A genome reference for cultivated species of the human gut microbiota.</title>
        <authorList>
            <person name="Zou Y."/>
            <person name="Xue W."/>
            <person name="Luo G."/>
        </authorList>
    </citation>
    <scope>NUCLEOTIDE SEQUENCE [LARGE SCALE GENOMIC DNA]</scope>
    <source>
        <strain evidence="1 2">OF01-3</strain>
    </source>
</reference>
<dbReference type="AlphaFoldDB" id="A0A3E2TLG2"/>
<dbReference type="Gene3D" id="3.40.1080.10">
    <property type="entry name" value="Glutaconate Coenzyme A-transferase"/>
    <property type="match status" value="1"/>
</dbReference>
<sequence>MKNTKVTSLHDAVKRYVEDGDTLCLGGFTTNRRPYAAIHEILRQGQKDFIGEGGPAGGDWDLLIGEDRVKAYINCYTANSGFSNVLRRFRAKAENGTLLMEDYSQDVEMLRLHAASLGLPYLPVKLMQGTDLVDKWGISKEEREKIDKLPNDKFFYVTDPFSGDDKVVAVPVPQIDTAIIHAQVCSPDGTTRIIGDEFHDVDIAIAAKKTIVTCEELMSNEDIRRDPTKNTIPGMCVDAVVHVPKGAHPSQCYGYYDYDANFLRMYEQVSKTEEGFKAFVQEYIYNFKDHSEYLEKIGLETLLNIMAVQGYGYATDVLKKQADNEEKGEDSDNE</sequence>
<organism evidence="1 2">
    <name type="scientific">Anaerococcus nagyae</name>
    <dbReference type="NCBI Taxonomy" id="1755241"/>
    <lineage>
        <taxon>Bacteria</taxon>
        <taxon>Bacillati</taxon>
        <taxon>Bacillota</taxon>
        <taxon>Tissierellia</taxon>
        <taxon>Tissierellales</taxon>
        <taxon>Peptoniphilaceae</taxon>
        <taxon>Anaerococcus</taxon>
    </lineage>
</organism>
<proteinExistence type="predicted"/>
<dbReference type="SUPFAM" id="SSF100950">
    <property type="entry name" value="NagB/RpiA/CoA transferase-like"/>
    <property type="match status" value="1"/>
</dbReference>
<evidence type="ECO:0000313" key="1">
    <source>
        <dbReference type="EMBL" id="RGB78209.1"/>
    </source>
</evidence>
<evidence type="ECO:0000313" key="2">
    <source>
        <dbReference type="Proteomes" id="UP000261011"/>
    </source>
</evidence>
<name>A0A3E2TLG2_9FIRM</name>
<comment type="caution">
    <text evidence="1">The sequence shown here is derived from an EMBL/GenBank/DDBJ whole genome shotgun (WGS) entry which is preliminary data.</text>
</comment>
<keyword evidence="1" id="KW-0808">Transferase</keyword>
<dbReference type="InterPro" id="IPR004165">
    <property type="entry name" value="CoA_trans_fam_I"/>
</dbReference>
<dbReference type="EMBL" id="QVEU01000001">
    <property type="protein sequence ID" value="RGB78209.1"/>
    <property type="molecule type" value="Genomic_DNA"/>
</dbReference>
<dbReference type="Proteomes" id="UP000261011">
    <property type="component" value="Unassembled WGS sequence"/>
</dbReference>
<gene>
    <name evidence="1" type="ORF">DXA39_01805</name>
</gene>
<accession>A0A3E2TLG2</accession>
<dbReference type="Gene3D" id="3.30.30.40">
    <property type="match status" value="1"/>
</dbReference>
<keyword evidence="2" id="KW-1185">Reference proteome</keyword>
<dbReference type="InterPro" id="IPR037171">
    <property type="entry name" value="NagB/RpiA_transferase-like"/>
</dbReference>
<dbReference type="GO" id="GO:0008410">
    <property type="term" value="F:CoA-transferase activity"/>
    <property type="evidence" value="ECO:0007669"/>
    <property type="project" value="InterPro"/>
</dbReference>
<dbReference type="SMART" id="SM00882">
    <property type="entry name" value="CoA_trans"/>
    <property type="match status" value="1"/>
</dbReference>
<dbReference type="Pfam" id="PF01144">
    <property type="entry name" value="CoA_trans"/>
    <property type="match status" value="1"/>
</dbReference>
<protein>
    <submittedName>
        <fullName evidence="1">CoA transferase subunit A</fullName>
    </submittedName>
</protein>
<dbReference type="OrthoDB" id="9777193at2"/>
<dbReference type="RefSeq" id="WP_117520508.1">
    <property type="nucleotide sequence ID" value="NZ_JAGGLS010000001.1"/>
</dbReference>